<dbReference type="EMBL" id="FRBG01000001">
    <property type="protein sequence ID" value="SHK39928.1"/>
    <property type="molecule type" value="Genomic_DNA"/>
</dbReference>
<keyword evidence="1" id="KW-0547">Nucleotide-binding</keyword>
<evidence type="ECO:0000256" key="2">
    <source>
        <dbReference type="ARBA" id="ARBA00022840"/>
    </source>
</evidence>
<dbReference type="PANTHER" id="PTHR32071:SF57">
    <property type="entry name" value="C4-DICARBOXYLATE TRANSPORT TRANSCRIPTIONAL REGULATORY PROTEIN DCTD"/>
    <property type="match status" value="1"/>
</dbReference>
<dbReference type="Pfam" id="PF00158">
    <property type="entry name" value="Sigma54_activat"/>
    <property type="match status" value="1"/>
</dbReference>
<evidence type="ECO:0000313" key="8">
    <source>
        <dbReference type="Proteomes" id="UP000092605"/>
    </source>
</evidence>
<dbReference type="EMBL" id="LSFY01000001">
    <property type="protein sequence ID" value="KXZ40278.1"/>
    <property type="molecule type" value="Genomic_DNA"/>
</dbReference>
<dbReference type="InterPro" id="IPR002078">
    <property type="entry name" value="Sigma_54_int"/>
</dbReference>
<proteinExistence type="predicted"/>
<dbReference type="FunFam" id="3.40.50.300:FF:000006">
    <property type="entry name" value="DNA-binding transcriptional regulator NtrC"/>
    <property type="match status" value="1"/>
</dbReference>
<dbReference type="PROSITE" id="PS00676">
    <property type="entry name" value="SIGMA54_INTERACT_2"/>
    <property type="match status" value="1"/>
</dbReference>
<dbReference type="InterPro" id="IPR009057">
    <property type="entry name" value="Homeodomain-like_sf"/>
</dbReference>
<dbReference type="GO" id="GO:0005524">
    <property type="term" value="F:ATP binding"/>
    <property type="evidence" value="ECO:0007669"/>
    <property type="project" value="UniProtKB-KW"/>
</dbReference>
<dbReference type="Gene3D" id="1.10.8.60">
    <property type="match status" value="1"/>
</dbReference>
<keyword evidence="7" id="KW-0238">DNA-binding</keyword>
<dbReference type="GO" id="GO:0043565">
    <property type="term" value="F:sequence-specific DNA binding"/>
    <property type="evidence" value="ECO:0007669"/>
    <property type="project" value="InterPro"/>
</dbReference>
<reference evidence="6 8" key="1">
    <citation type="submission" date="2016-02" db="EMBL/GenBank/DDBJ databases">
        <title>Draft genome sequence for Clostridium paradoxum JW-YL-7.</title>
        <authorList>
            <person name="Utturkar S.M."/>
            <person name="Lancaster A."/>
            <person name="Poole F.L."/>
            <person name="Adams M.W."/>
            <person name="Brown S.D."/>
        </authorList>
    </citation>
    <scope>NUCLEOTIDE SEQUENCE [LARGE SCALE GENOMIC DNA]</scope>
    <source>
        <strain evidence="6 8">JW-YL-7</strain>
    </source>
</reference>
<dbReference type="InterPro" id="IPR025943">
    <property type="entry name" value="Sigma_54_int_dom_ATP-bd_2"/>
</dbReference>
<dbReference type="PANTHER" id="PTHR32071">
    <property type="entry name" value="TRANSCRIPTIONAL REGULATORY PROTEIN"/>
    <property type="match status" value="1"/>
</dbReference>
<dbReference type="InterPro" id="IPR029016">
    <property type="entry name" value="GAF-like_dom_sf"/>
</dbReference>
<dbReference type="CDD" id="cd00009">
    <property type="entry name" value="AAA"/>
    <property type="match status" value="1"/>
</dbReference>
<dbReference type="SUPFAM" id="SSF52540">
    <property type="entry name" value="P-loop containing nucleoside triphosphate hydrolases"/>
    <property type="match status" value="1"/>
</dbReference>
<dbReference type="InterPro" id="IPR003593">
    <property type="entry name" value="AAA+_ATPase"/>
</dbReference>
<dbReference type="SMART" id="SM00382">
    <property type="entry name" value="AAA"/>
    <property type="match status" value="1"/>
</dbReference>
<evidence type="ECO:0000256" key="1">
    <source>
        <dbReference type="ARBA" id="ARBA00022741"/>
    </source>
</evidence>
<evidence type="ECO:0000256" key="4">
    <source>
        <dbReference type="ARBA" id="ARBA00023163"/>
    </source>
</evidence>
<dbReference type="PROSITE" id="PS50045">
    <property type="entry name" value="SIGMA54_INTERACT_4"/>
    <property type="match status" value="1"/>
</dbReference>
<protein>
    <submittedName>
        <fullName evidence="6">Sigma54 specific transcriptional regulator, Fis family</fullName>
    </submittedName>
    <submittedName>
        <fullName evidence="7">Transcriptional regulator containing PAS, AAA-type ATPase, and DNA-binding Fis domains</fullName>
    </submittedName>
</protein>
<evidence type="ECO:0000256" key="3">
    <source>
        <dbReference type="ARBA" id="ARBA00023015"/>
    </source>
</evidence>
<dbReference type="Proteomes" id="UP000092605">
    <property type="component" value="Unassembled WGS sequence"/>
</dbReference>
<dbReference type="InterPro" id="IPR002197">
    <property type="entry name" value="HTH_Fis"/>
</dbReference>
<keyword evidence="4" id="KW-0804">Transcription</keyword>
<organism evidence="6 8">
    <name type="scientific">Alkalithermobacter thermoalcaliphilus JW-YL-7 = DSM 7308</name>
    <dbReference type="NCBI Taxonomy" id="1121328"/>
    <lineage>
        <taxon>Bacteria</taxon>
        <taxon>Bacillati</taxon>
        <taxon>Bacillota</taxon>
        <taxon>Clostridia</taxon>
        <taxon>Peptostreptococcales</taxon>
        <taxon>Tepidibacteraceae</taxon>
        <taxon>Alkalithermobacter</taxon>
    </lineage>
</organism>
<dbReference type="Gene3D" id="1.10.10.60">
    <property type="entry name" value="Homeodomain-like"/>
    <property type="match status" value="1"/>
</dbReference>
<reference evidence="7 9" key="2">
    <citation type="submission" date="2016-11" db="EMBL/GenBank/DDBJ databases">
        <authorList>
            <person name="Varghese N."/>
            <person name="Submissions S."/>
        </authorList>
    </citation>
    <scope>NUCLEOTIDE SEQUENCE [LARGE SCALE GENOMIC DNA]</scope>
    <source>
        <strain evidence="7 9">DSM 7308</strain>
    </source>
</reference>
<evidence type="ECO:0000313" key="6">
    <source>
        <dbReference type="EMBL" id="KXZ40278.1"/>
    </source>
</evidence>
<dbReference type="Gene3D" id="3.40.50.300">
    <property type="entry name" value="P-loop containing nucleotide triphosphate hydrolases"/>
    <property type="match status" value="1"/>
</dbReference>
<name>A0A150FRS3_CLOPD</name>
<dbReference type="SUPFAM" id="SSF46689">
    <property type="entry name" value="Homeodomain-like"/>
    <property type="match status" value="1"/>
</dbReference>
<dbReference type="PROSITE" id="PS00675">
    <property type="entry name" value="SIGMA54_INTERACT_1"/>
    <property type="match status" value="1"/>
</dbReference>
<dbReference type="InterPro" id="IPR058031">
    <property type="entry name" value="AAA_lid_NorR"/>
</dbReference>
<dbReference type="AlphaFoldDB" id="A0A150FRS3"/>
<gene>
    <name evidence="6" type="ORF">JWYL7_1353</name>
    <name evidence="7" type="ORF">SAMN05661008_00168</name>
</gene>
<dbReference type="PATRIC" id="fig|1121328.3.peg.1362"/>
<dbReference type="Pfam" id="PF25601">
    <property type="entry name" value="AAA_lid_14"/>
    <property type="match status" value="1"/>
</dbReference>
<keyword evidence="2" id="KW-0067">ATP-binding</keyword>
<evidence type="ECO:0000313" key="7">
    <source>
        <dbReference type="EMBL" id="SHK39928.1"/>
    </source>
</evidence>
<dbReference type="Pfam" id="PF02954">
    <property type="entry name" value="HTH_8"/>
    <property type="match status" value="1"/>
</dbReference>
<evidence type="ECO:0000259" key="5">
    <source>
        <dbReference type="PROSITE" id="PS50045"/>
    </source>
</evidence>
<dbReference type="Proteomes" id="UP000323392">
    <property type="component" value="Unassembled WGS sequence"/>
</dbReference>
<dbReference type="InterPro" id="IPR027417">
    <property type="entry name" value="P-loop_NTPase"/>
</dbReference>
<feature type="domain" description="Sigma-54 factor interaction" evidence="5">
    <location>
        <begin position="279"/>
        <end position="509"/>
    </location>
</feature>
<dbReference type="STRING" id="1121328.JWYL7_1353"/>
<evidence type="ECO:0000313" key="9">
    <source>
        <dbReference type="Proteomes" id="UP000323392"/>
    </source>
</evidence>
<dbReference type="InterPro" id="IPR025662">
    <property type="entry name" value="Sigma_54_int_dom_ATP-bd_1"/>
</dbReference>
<dbReference type="GO" id="GO:0006355">
    <property type="term" value="P:regulation of DNA-templated transcription"/>
    <property type="evidence" value="ECO:0007669"/>
    <property type="project" value="InterPro"/>
</dbReference>
<keyword evidence="9" id="KW-1185">Reference proteome</keyword>
<dbReference type="Gene3D" id="3.30.450.40">
    <property type="match status" value="1"/>
</dbReference>
<comment type="caution">
    <text evidence="6">The sequence shown here is derived from an EMBL/GenBank/DDBJ whole genome shotgun (WGS) entry which is preliminary data.</text>
</comment>
<keyword evidence="3" id="KW-0805">Transcription regulation</keyword>
<dbReference type="Gene3D" id="3.30.450.20">
    <property type="entry name" value="PAS domain"/>
    <property type="match status" value="1"/>
</dbReference>
<accession>A0A150FRS3</accession>
<sequence>MMVGLSFIKEDIENIANVISTVLNVDVTIVDDNLIRIAGTGQYKEKVGERVSEKSAFGVSLSTGKSFIIENPRQDHICNLCEIKESCNEFAEVSSPIKIEDKIYGVIGLIAFSIEQKNNLLENKTKLMDFLNKMADLICSKILAEMKSYQLKLEATRLQMLLNNMDKGVVSIDKFGNINKWNEKFVQIFKLKSNIENKSIFKILDFITLEDIKNLKKHKVISFNFNKESYIFSGICNINPIIVDETIKGYVLYFTDKLSTIKDFNKITTGEYNVRFSNIIGISDAIKNVKRKADIASKSFSTVLITGESGTGKELLARAIHNNSERSKNSFIAINCAAIPDTLLESELFGYEEGAFTGAKKGGKIGKFELANKGTLFLDEIGDMSIHLQGKLLRVLQEREIDKVGGSKAIQIDVRIIAATNKDLEKMVKNGEFREDLYYRLNVLPIKIPPLRERKEDIYSLVEHIITKYSKKLNKHVSSIDSQAMNKILEYPWYGNVRELENVIEYGINMCNTDTIKLTDLPEKLKCEYKYNEDNYEDTITPLSELEKKEIIKALNKFKKFKKDKEKAAHALGISRATLYRKLKEYKIVSD</sequence>